<evidence type="ECO:0000313" key="2">
    <source>
        <dbReference type="Proteomes" id="UP001153678"/>
    </source>
</evidence>
<keyword evidence="2" id="KW-1185">Reference proteome</keyword>
<comment type="caution">
    <text evidence="1">The sequence shown here is derived from an EMBL/GenBank/DDBJ whole genome shotgun (WGS) entry which is preliminary data.</text>
</comment>
<reference evidence="1" key="1">
    <citation type="submission" date="2022-08" db="EMBL/GenBank/DDBJ databases">
        <authorList>
            <person name="Kallberg Y."/>
            <person name="Tangrot J."/>
            <person name="Rosling A."/>
        </authorList>
    </citation>
    <scope>NUCLEOTIDE SEQUENCE</scope>
    <source>
        <strain evidence="1">Wild A</strain>
    </source>
</reference>
<sequence length="133" mass="15350">MNFKRPEDLTLPSIHSIPPLPPFPSKIHLSDQTLEIPLTLPSIRAPLMKNQQALPSLKSLGLIVGNSPSSISQTYSPTYPSNFPQTIPQRQEFRFIHHRQHQDNFRPYYHNHRFRLSPKNPDVSSSTKVKKKF</sequence>
<proteinExistence type="predicted"/>
<dbReference type="Proteomes" id="UP001153678">
    <property type="component" value="Unassembled WGS sequence"/>
</dbReference>
<protein>
    <submittedName>
        <fullName evidence="1">3931_t:CDS:1</fullName>
    </submittedName>
</protein>
<evidence type="ECO:0000313" key="1">
    <source>
        <dbReference type="EMBL" id="CAI2179522.1"/>
    </source>
</evidence>
<dbReference type="OrthoDB" id="10432716at2759"/>
<name>A0A9W4SSS1_9GLOM</name>
<organism evidence="1 2">
    <name type="scientific">Funneliformis geosporum</name>
    <dbReference type="NCBI Taxonomy" id="1117311"/>
    <lineage>
        <taxon>Eukaryota</taxon>
        <taxon>Fungi</taxon>
        <taxon>Fungi incertae sedis</taxon>
        <taxon>Mucoromycota</taxon>
        <taxon>Glomeromycotina</taxon>
        <taxon>Glomeromycetes</taxon>
        <taxon>Glomerales</taxon>
        <taxon>Glomeraceae</taxon>
        <taxon>Funneliformis</taxon>
    </lineage>
</organism>
<dbReference type="EMBL" id="CAMKVN010002089">
    <property type="protein sequence ID" value="CAI2179522.1"/>
    <property type="molecule type" value="Genomic_DNA"/>
</dbReference>
<gene>
    <name evidence="1" type="ORF">FWILDA_LOCUS9132</name>
</gene>
<dbReference type="AlphaFoldDB" id="A0A9W4SSS1"/>
<accession>A0A9W4SSS1</accession>